<keyword evidence="16" id="KW-1185">Reference proteome</keyword>
<dbReference type="InterPro" id="IPR001238">
    <property type="entry name" value="DNA-binding_RecF"/>
</dbReference>
<evidence type="ECO:0000256" key="3">
    <source>
        <dbReference type="ARBA" id="ARBA00020170"/>
    </source>
</evidence>
<dbReference type="PROSITE" id="PS00618">
    <property type="entry name" value="RECF_2"/>
    <property type="match status" value="1"/>
</dbReference>
<dbReference type="AlphaFoldDB" id="A0A1H3AED3"/>
<dbReference type="SUPFAM" id="SSF52540">
    <property type="entry name" value="P-loop containing nucleoside triphosphate hydrolases"/>
    <property type="match status" value="1"/>
</dbReference>
<dbReference type="RefSeq" id="WP_091741524.1">
    <property type="nucleotide sequence ID" value="NZ_FNNQ01000013.1"/>
</dbReference>
<keyword evidence="5 12" id="KW-0235">DNA replication</keyword>
<feature type="domain" description="RecF/RecN/SMC N-terminal" evidence="14">
    <location>
        <begin position="3"/>
        <end position="346"/>
    </location>
</feature>
<dbReference type="GO" id="GO:0006260">
    <property type="term" value="P:DNA replication"/>
    <property type="evidence" value="ECO:0007669"/>
    <property type="project" value="UniProtKB-UniRule"/>
</dbReference>
<comment type="similarity">
    <text evidence="2 12 13">Belongs to the RecF family.</text>
</comment>
<keyword evidence="11 12" id="KW-0742">SOS response</keyword>
<evidence type="ECO:0000313" key="15">
    <source>
        <dbReference type="EMBL" id="SDX27668.1"/>
    </source>
</evidence>
<evidence type="ECO:0000256" key="10">
    <source>
        <dbReference type="ARBA" id="ARBA00023204"/>
    </source>
</evidence>
<dbReference type="GO" id="GO:0003697">
    <property type="term" value="F:single-stranded DNA binding"/>
    <property type="evidence" value="ECO:0007669"/>
    <property type="project" value="UniProtKB-UniRule"/>
</dbReference>
<evidence type="ECO:0000256" key="1">
    <source>
        <dbReference type="ARBA" id="ARBA00004496"/>
    </source>
</evidence>
<evidence type="ECO:0000259" key="14">
    <source>
        <dbReference type="Pfam" id="PF02463"/>
    </source>
</evidence>
<organism evidence="15 16">
    <name type="scientific">Marininema mesophilum</name>
    <dbReference type="NCBI Taxonomy" id="1048340"/>
    <lineage>
        <taxon>Bacteria</taxon>
        <taxon>Bacillati</taxon>
        <taxon>Bacillota</taxon>
        <taxon>Bacilli</taxon>
        <taxon>Bacillales</taxon>
        <taxon>Thermoactinomycetaceae</taxon>
        <taxon>Marininema</taxon>
    </lineage>
</organism>
<dbReference type="PANTHER" id="PTHR32182:SF0">
    <property type="entry name" value="DNA REPLICATION AND REPAIR PROTEIN RECF"/>
    <property type="match status" value="1"/>
</dbReference>
<evidence type="ECO:0000256" key="12">
    <source>
        <dbReference type="HAMAP-Rule" id="MF_00365"/>
    </source>
</evidence>
<keyword evidence="7 12" id="KW-0227">DNA damage</keyword>
<dbReference type="PANTHER" id="PTHR32182">
    <property type="entry name" value="DNA REPLICATION AND REPAIR PROTEIN RECF"/>
    <property type="match status" value="1"/>
</dbReference>
<comment type="subcellular location">
    <subcellularLocation>
        <location evidence="1 12 13">Cytoplasm</location>
    </subcellularLocation>
</comment>
<proteinExistence type="inferred from homology"/>
<reference evidence="15 16" key="1">
    <citation type="submission" date="2016-10" db="EMBL/GenBank/DDBJ databases">
        <authorList>
            <person name="de Groot N.N."/>
        </authorList>
    </citation>
    <scope>NUCLEOTIDE SEQUENCE [LARGE SCALE GENOMIC DNA]</scope>
    <source>
        <strain evidence="15 16">DSM 45610</strain>
    </source>
</reference>
<dbReference type="InterPro" id="IPR042174">
    <property type="entry name" value="RecF_2"/>
</dbReference>
<keyword evidence="9 12" id="KW-0238">DNA-binding</keyword>
<evidence type="ECO:0000256" key="2">
    <source>
        <dbReference type="ARBA" id="ARBA00008016"/>
    </source>
</evidence>
<keyword evidence="10 12" id="KW-0234">DNA repair</keyword>
<dbReference type="OrthoDB" id="9803889at2"/>
<dbReference type="Proteomes" id="UP000198534">
    <property type="component" value="Unassembled WGS sequence"/>
</dbReference>
<protein>
    <recommendedName>
        <fullName evidence="3 12">DNA replication and repair protein RecF</fullName>
    </recommendedName>
</protein>
<evidence type="ECO:0000256" key="6">
    <source>
        <dbReference type="ARBA" id="ARBA00022741"/>
    </source>
</evidence>
<dbReference type="InterPro" id="IPR003395">
    <property type="entry name" value="RecF/RecN/SMC_N"/>
</dbReference>
<dbReference type="Gene3D" id="1.20.1050.90">
    <property type="entry name" value="RecF/RecN/SMC, N-terminal domain"/>
    <property type="match status" value="1"/>
</dbReference>
<feature type="binding site" evidence="12">
    <location>
        <begin position="30"/>
        <end position="37"/>
    </location>
    <ligand>
        <name>ATP</name>
        <dbReference type="ChEBI" id="CHEBI:30616"/>
    </ligand>
</feature>
<dbReference type="GO" id="GO:0000731">
    <property type="term" value="P:DNA synthesis involved in DNA repair"/>
    <property type="evidence" value="ECO:0007669"/>
    <property type="project" value="TreeGrafter"/>
</dbReference>
<dbReference type="PROSITE" id="PS00617">
    <property type="entry name" value="RECF_1"/>
    <property type="match status" value="1"/>
</dbReference>
<dbReference type="CDD" id="cd03242">
    <property type="entry name" value="ABC_RecF"/>
    <property type="match status" value="1"/>
</dbReference>
<keyword evidence="6 12" id="KW-0547">Nucleotide-binding</keyword>
<keyword evidence="8 12" id="KW-0067">ATP-binding</keyword>
<accession>A0A1H3AED3</accession>
<dbReference type="NCBIfam" id="TIGR00611">
    <property type="entry name" value="recf"/>
    <property type="match status" value="1"/>
</dbReference>
<evidence type="ECO:0000256" key="9">
    <source>
        <dbReference type="ARBA" id="ARBA00023125"/>
    </source>
</evidence>
<dbReference type="GO" id="GO:0005737">
    <property type="term" value="C:cytoplasm"/>
    <property type="evidence" value="ECO:0007669"/>
    <property type="project" value="UniProtKB-SubCell"/>
</dbReference>
<evidence type="ECO:0000256" key="11">
    <source>
        <dbReference type="ARBA" id="ARBA00023236"/>
    </source>
</evidence>
<dbReference type="Gene3D" id="3.40.50.300">
    <property type="entry name" value="P-loop containing nucleotide triphosphate hydrolases"/>
    <property type="match status" value="1"/>
</dbReference>
<evidence type="ECO:0000256" key="13">
    <source>
        <dbReference type="RuleBase" id="RU000578"/>
    </source>
</evidence>
<evidence type="ECO:0000256" key="4">
    <source>
        <dbReference type="ARBA" id="ARBA00022490"/>
    </source>
</evidence>
<sequence length="372" mass="42472">MQVEELELSQFRNIDRLALKCPESLHLFVGQNAQGKTNILESLYLLALGKSHRTRKDKEMIRWEANAAQIKARVSGEFGNHRLDIRLTPRGKKVVKNGLEQRRLSSYIGTLTAVLFAPEDLTIVKGSPQVRRRFIDMELGQVSPSYIHDLTRYNQLLLQRNQLLKDMGSRRERANPLLEVMDEQMIGLSTSLWKKRVTFIHQLTKWAQDIHTAITQGREKLAIEYQSAVPTKEGIDEAGYRLSLEKELNRLRDQELRRGTTLTGPHRDDIRLSANKVDIHTFGSQGQQRTAALSLKLAEIELIHQETGTYPILLLDDVLSELDDSRKTHLLEAIRGKVQTFVTATGLEGIDHETCERARIYRVQHGSITEQG</sequence>
<dbReference type="STRING" id="1048340.SAMN05444487_11347"/>
<evidence type="ECO:0000256" key="5">
    <source>
        <dbReference type="ARBA" id="ARBA00022705"/>
    </source>
</evidence>
<evidence type="ECO:0000313" key="16">
    <source>
        <dbReference type="Proteomes" id="UP000198534"/>
    </source>
</evidence>
<dbReference type="InterPro" id="IPR018078">
    <property type="entry name" value="DNA-binding_RecF_CS"/>
</dbReference>
<comment type="function">
    <text evidence="12 13">The RecF protein is involved in DNA metabolism; it is required for DNA replication and normal SOS inducibility. RecF binds preferentially to single-stranded, linear DNA. It also seems to bind ATP.</text>
</comment>
<dbReference type="GO" id="GO:0009432">
    <property type="term" value="P:SOS response"/>
    <property type="evidence" value="ECO:0007669"/>
    <property type="project" value="UniProtKB-UniRule"/>
</dbReference>
<gene>
    <name evidence="12" type="primary">recF</name>
    <name evidence="15" type="ORF">SAMN05444487_11347</name>
</gene>
<dbReference type="GO" id="GO:0005524">
    <property type="term" value="F:ATP binding"/>
    <property type="evidence" value="ECO:0007669"/>
    <property type="project" value="UniProtKB-UniRule"/>
</dbReference>
<evidence type="ECO:0000256" key="7">
    <source>
        <dbReference type="ARBA" id="ARBA00022763"/>
    </source>
</evidence>
<dbReference type="Pfam" id="PF02463">
    <property type="entry name" value="SMC_N"/>
    <property type="match status" value="1"/>
</dbReference>
<dbReference type="HAMAP" id="MF_00365">
    <property type="entry name" value="RecF"/>
    <property type="match status" value="1"/>
</dbReference>
<dbReference type="InterPro" id="IPR027417">
    <property type="entry name" value="P-loop_NTPase"/>
</dbReference>
<keyword evidence="4 12" id="KW-0963">Cytoplasm</keyword>
<evidence type="ECO:0000256" key="8">
    <source>
        <dbReference type="ARBA" id="ARBA00022840"/>
    </source>
</evidence>
<dbReference type="GO" id="GO:0006302">
    <property type="term" value="P:double-strand break repair"/>
    <property type="evidence" value="ECO:0007669"/>
    <property type="project" value="TreeGrafter"/>
</dbReference>
<name>A0A1H3AED3_9BACL</name>
<dbReference type="EMBL" id="FNNQ01000013">
    <property type="protein sequence ID" value="SDX27668.1"/>
    <property type="molecule type" value="Genomic_DNA"/>
</dbReference>